<accession>A0A934PN18</accession>
<sequence length="378" mass="41899">MLNKQSRNTKMVTLLVFFISISVFSQVYTDKVVGKKNEALKDSLLVSDYPYVLPIWGDKATAKGFNLPYSAGVSVNYFWQKSDINIDNLNVGFNNGPQFNLDQIVRFQNSTAEATSITVRPDVWLLPFLNVYGIFGKAYTQTDINAGVWIPDADNNWSEIASFNTKANFSGSTFGLGITPTIGIGGGWFALDMNMAWTDLDGLDQPAFTYIFGPRFGKTFKFKKPDQNIAVWVGGFRVHLSGKTNGNLALSDLFSVDDAQGKVDNGLQKVGENQEKVNNWWDGLTAIQQANPVNIAKHNTANRALEAAGNLLSAMDGALSTAENSTVQYSLHKEPRDMWNFIVGSQFQYNKHLMFRVETGFLGSRTQVLGGVQYRFGL</sequence>
<dbReference type="Proteomes" id="UP000609172">
    <property type="component" value="Unassembled WGS sequence"/>
</dbReference>
<dbReference type="AlphaFoldDB" id="A0A934PN18"/>
<name>A0A934PN18_9FLAO</name>
<reference evidence="1" key="1">
    <citation type="submission" date="2020-12" db="EMBL/GenBank/DDBJ databases">
        <title>Bacterial novel species Flavobacterium sp. SE-1-e isolated from soil.</title>
        <authorList>
            <person name="Jung H.-Y."/>
        </authorList>
    </citation>
    <scope>NUCLEOTIDE SEQUENCE</scope>
    <source>
        <strain evidence="1">SE-1-e</strain>
    </source>
</reference>
<organism evidence="1 2">
    <name type="scientific">Flavobacterium agrisoli</name>
    <dbReference type="NCBI Taxonomy" id="2793066"/>
    <lineage>
        <taxon>Bacteria</taxon>
        <taxon>Pseudomonadati</taxon>
        <taxon>Bacteroidota</taxon>
        <taxon>Flavobacteriia</taxon>
        <taxon>Flavobacteriales</taxon>
        <taxon>Flavobacteriaceae</taxon>
        <taxon>Flavobacterium</taxon>
    </lineage>
</organism>
<evidence type="ECO:0000313" key="1">
    <source>
        <dbReference type="EMBL" id="MBK0371232.1"/>
    </source>
</evidence>
<dbReference type="RefSeq" id="WP_200107358.1">
    <property type="nucleotide sequence ID" value="NZ_JAEHFV010000009.1"/>
</dbReference>
<proteinExistence type="predicted"/>
<dbReference type="EMBL" id="JAEHFV010000009">
    <property type="protein sequence ID" value="MBK0371232.1"/>
    <property type="molecule type" value="Genomic_DNA"/>
</dbReference>
<evidence type="ECO:0000313" key="2">
    <source>
        <dbReference type="Proteomes" id="UP000609172"/>
    </source>
</evidence>
<gene>
    <name evidence="1" type="ORF">I5M07_15485</name>
</gene>
<protein>
    <submittedName>
        <fullName evidence="1">Uncharacterized protein</fullName>
    </submittedName>
</protein>
<comment type="caution">
    <text evidence="1">The sequence shown here is derived from an EMBL/GenBank/DDBJ whole genome shotgun (WGS) entry which is preliminary data.</text>
</comment>
<keyword evidence="2" id="KW-1185">Reference proteome</keyword>